<gene>
    <name evidence="3" type="primary">LOC115755003</name>
</gene>
<dbReference type="RefSeq" id="XP_030550087.1">
    <property type="nucleotide sequence ID" value="XM_030694227.2"/>
</dbReference>
<dbReference type="KEGG" id="rarg:115755003"/>
<dbReference type="Proteomes" id="UP000827889">
    <property type="component" value="Chromosome 3"/>
</dbReference>
<feature type="region of interest" description="Disordered" evidence="1">
    <location>
        <begin position="583"/>
        <end position="613"/>
    </location>
</feature>
<feature type="compositionally biased region" description="Low complexity" evidence="1">
    <location>
        <begin position="481"/>
        <end position="496"/>
    </location>
</feature>
<dbReference type="OrthoDB" id="1906673at2759"/>
<evidence type="ECO:0000313" key="3">
    <source>
        <dbReference type="RefSeq" id="XP_030550087.1"/>
    </source>
</evidence>
<organism evidence="2 3">
    <name type="scientific">Rhodamnia argentea</name>
    <dbReference type="NCBI Taxonomy" id="178133"/>
    <lineage>
        <taxon>Eukaryota</taxon>
        <taxon>Viridiplantae</taxon>
        <taxon>Streptophyta</taxon>
        <taxon>Embryophyta</taxon>
        <taxon>Tracheophyta</taxon>
        <taxon>Spermatophyta</taxon>
        <taxon>Magnoliopsida</taxon>
        <taxon>eudicotyledons</taxon>
        <taxon>Gunneridae</taxon>
        <taxon>Pentapetalae</taxon>
        <taxon>rosids</taxon>
        <taxon>malvids</taxon>
        <taxon>Myrtales</taxon>
        <taxon>Myrtaceae</taxon>
        <taxon>Myrtoideae</taxon>
        <taxon>Myrteae</taxon>
        <taxon>Australasian group</taxon>
        <taxon>Rhodamnia</taxon>
    </lineage>
</organism>
<proteinExistence type="predicted"/>
<accession>A0A8B8QUU9</accession>
<dbReference type="GeneID" id="115755003"/>
<dbReference type="PANTHER" id="PTHR38390:SF2">
    <property type="entry name" value="OS01G0103900 PROTEIN"/>
    <property type="match status" value="1"/>
</dbReference>
<name>A0A8B8QUU9_9MYRT</name>
<keyword evidence="2" id="KW-1185">Reference proteome</keyword>
<protein>
    <submittedName>
        <fullName evidence="3">Uncharacterized protein LOC115755003 isoform X1</fullName>
    </submittedName>
</protein>
<feature type="region of interest" description="Disordered" evidence="1">
    <location>
        <begin position="475"/>
        <end position="497"/>
    </location>
</feature>
<dbReference type="PANTHER" id="PTHR38390">
    <property type="entry name" value="OS01G0103900 PROTEIN"/>
    <property type="match status" value="1"/>
</dbReference>
<evidence type="ECO:0000313" key="2">
    <source>
        <dbReference type="Proteomes" id="UP000827889"/>
    </source>
</evidence>
<reference evidence="3" key="1">
    <citation type="submission" date="2025-08" db="UniProtKB">
        <authorList>
            <consortium name="RefSeq"/>
        </authorList>
    </citation>
    <scope>IDENTIFICATION</scope>
    <source>
        <tissue evidence="3">Leaf</tissue>
    </source>
</reference>
<dbReference type="AlphaFoldDB" id="A0A8B8QUU9"/>
<evidence type="ECO:0000256" key="1">
    <source>
        <dbReference type="SAM" id="MobiDB-lite"/>
    </source>
</evidence>
<sequence length="641" mass="70810">MGVLCFVADLPTLSPESLRRLKQCWLQLANYYAVAPPSSSSPQSLALGGRIALCYVSFDRIAASPHLKVAYSPGENFDLCEFHRAVRSMPANGFLPDSPTLSRCDAKLLSLISDEFIYSWSSEDIARKIVVLTSSLPPEMDATLHDSLTDAADKCVSVEFLLFETRSIHLQHMEENMSKFVRSISDLENCSVSACLPDARVLDGMTKRWLQYIRDQVEESTQARFIFNNDLVGSVNQIFCNMYISSYQIVDGLSSCQTGNWHEIIKEELLHSKIGNNLKVGEGKILLNHSSLDPMKSQLVYSTIDFKVIERTNLSSLSEGVLIGTPHVAIPSGPEIGAASSGINLELNTELFQGLCWVLQSLDQGLVCSSNYNMETVKTSIFPCYYLLQPSDYGPMLLRRLAGLEEVLPLPDINRYLNCSVSKETGGAIRASILKVGVFGSLLFWMELRDYNPILHDRGFHQRMNLLVEQRSEFGSLPQESKGTSSESKSSQPKMSDAAVPALEELMLAVPVVEGKPPQSQTKCTAAEEWGQLLVNEMPNVLTPTCISKLTSESTQVIDLSSADGLVHDEAKISRILERLEAPRQSNPRAASPNIAGKGHIDPSCSVLTTKNSPRLTHAARQGYIGNQLIKPSFNSKRKRQ</sequence>